<dbReference type="CDD" id="cd00086">
    <property type="entry name" value="homeodomain"/>
    <property type="match status" value="1"/>
</dbReference>
<protein>
    <recommendedName>
        <fullName evidence="10">Homeobox domain-containing protein</fullName>
    </recommendedName>
</protein>
<evidence type="ECO:0000256" key="1">
    <source>
        <dbReference type="ARBA" id="ARBA00006317"/>
    </source>
</evidence>
<reference evidence="11" key="3">
    <citation type="submission" date="2025-09" db="UniProtKB">
        <authorList>
            <consortium name="Ensembl"/>
        </authorList>
    </citation>
    <scope>IDENTIFICATION</scope>
</reference>
<comment type="similarity">
    <text evidence="1">Belongs to the Abd-B homeobox family.</text>
</comment>
<dbReference type="GO" id="GO:0005634">
    <property type="term" value="C:nucleus"/>
    <property type="evidence" value="ECO:0007669"/>
    <property type="project" value="UniProtKB-SubCell"/>
</dbReference>
<reference evidence="12" key="1">
    <citation type="submission" date="2015-09" db="EMBL/GenBank/DDBJ databases">
        <authorList>
            <person name="Sai Rama Sridatta P."/>
        </authorList>
    </citation>
    <scope>NUCLEOTIDE SEQUENCE [LARGE SCALE GENOMIC DNA]</scope>
</reference>
<evidence type="ECO:0000256" key="6">
    <source>
        <dbReference type="ARBA" id="ARBA00023163"/>
    </source>
</evidence>
<dbReference type="GO" id="GO:0000981">
    <property type="term" value="F:DNA-binding transcription factor activity, RNA polymerase II-specific"/>
    <property type="evidence" value="ECO:0007669"/>
    <property type="project" value="TreeGrafter"/>
</dbReference>
<dbReference type="InParanoid" id="A0A4W6BVN5"/>
<dbReference type="PANTHER" id="PTHR46092">
    <property type="entry name" value="HOMEOBOX PROTEIN HOX-A11-RELATED"/>
    <property type="match status" value="1"/>
</dbReference>
<evidence type="ECO:0000259" key="10">
    <source>
        <dbReference type="PROSITE" id="PS50071"/>
    </source>
</evidence>
<dbReference type="Gene3D" id="1.10.10.60">
    <property type="entry name" value="Homeodomain-like"/>
    <property type="match status" value="1"/>
</dbReference>
<dbReference type="InterPro" id="IPR001356">
    <property type="entry name" value="HD"/>
</dbReference>
<keyword evidence="6" id="KW-0804">Transcription</keyword>
<dbReference type="Ensembl" id="ENSLCAT00010002564.1">
    <property type="protein sequence ID" value="ENSLCAP00010002476.1"/>
    <property type="gene ID" value="ENSLCAG00010001379.1"/>
</dbReference>
<dbReference type="PROSITE" id="PS50071">
    <property type="entry name" value="HOMEOBOX_2"/>
    <property type="match status" value="1"/>
</dbReference>
<dbReference type="InterPro" id="IPR009057">
    <property type="entry name" value="Homeodomain-like_sf"/>
</dbReference>
<name>A0A4W6BVN5_LATCA</name>
<keyword evidence="4 8" id="KW-0238">DNA-binding</keyword>
<keyword evidence="12" id="KW-1185">Reference proteome</keyword>
<evidence type="ECO:0000256" key="4">
    <source>
        <dbReference type="ARBA" id="ARBA00023125"/>
    </source>
</evidence>
<keyword evidence="7 8" id="KW-0539">Nucleus</keyword>
<evidence type="ECO:0000313" key="11">
    <source>
        <dbReference type="Ensembl" id="ENSLCAP00010002476.1"/>
    </source>
</evidence>
<evidence type="ECO:0000313" key="12">
    <source>
        <dbReference type="Proteomes" id="UP000314980"/>
    </source>
</evidence>
<feature type="DNA-binding region" description="Homeobox" evidence="8">
    <location>
        <begin position="25"/>
        <end position="39"/>
    </location>
</feature>
<evidence type="ECO:0000256" key="8">
    <source>
        <dbReference type="PROSITE-ProRule" id="PRU00108"/>
    </source>
</evidence>
<reference evidence="11" key="2">
    <citation type="submission" date="2025-08" db="UniProtKB">
        <authorList>
            <consortium name="Ensembl"/>
        </authorList>
    </citation>
    <scope>IDENTIFICATION</scope>
</reference>
<dbReference type="PANTHER" id="PTHR46092:SF3">
    <property type="entry name" value="HOMEOBOX PROTEIN HOX-A11"/>
    <property type="match status" value="1"/>
</dbReference>
<feature type="domain" description="Homeobox" evidence="10">
    <location>
        <begin position="23"/>
        <end position="38"/>
    </location>
</feature>
<keyword evidence="2" id="KW-0217">Developmental protein</keyword>
<evidence type="ECO:0000256" key="5">
    <source>
        <dbReference type="ARBA" id="ARBA00023155"/>
    </source>
</evidence>
<dbReference type="AlphaFoldDB" id="A0A4W6BVN5"/>
<sequence length="74" mass="9138">MQKFKTFWLVLGYLVDQVIYTGQVKIWFQNRRMKEKKLKRERLQYYARYQLARWSLKLCANSANTSQHYFIPIT</sequence>
<evidence type="ECO:0000256" key="7">
    <source>
        <dbReference type="ARBA" id="ARBA00023242"/>
    </source>
</evidence>
<organism evidence="11 12">
    <name type="scientific">Lates calcarifer</name>
    <name type="common">Barramundi</name>
    <name type="synonym">Holocentrus calcarifer</name>
    <dbReference type="NCBI Taxonomy" id="8187"/>
    <lineage>
        <taxon>Eukaryota</taxon>
        <taxon>Metazoa</taxon>
        <taxon>Chordata</taxon>
        <taxon>Craniata</taxon>
        <taxon>Vertebrata</taxon>
        <taxon>Euteleostomi</taxon>
        <taxon>Actinopterygii</taxon>
        <taxon>Neopterygii</taxon>
        <taxon>Teleostei</taxon>
        <taxon>Neoteleostei</taxon>
        <taxon>Acanthomorphata</taxon>
        <taxon>Carangaria</taxon>
        <taxon>Carangaria incertae sedis</taxon>
        <taxon>Centropomidae</taxon>
        <taxon>Lates</taxon>
    </lineage>
</organism>
<evidence type="ECO:0000256" key="3">
    <source>
        <dbReference type="ARBA" id="ARBA00023015"/>
    </source>
</evidence>
<dbReference type="Pfam" id="PF00046">
    <property type="entry name" value="Homeodomain"/>
    <property type="match status" value="1"/>
</dbReference>
<proteinExistence type="inferred from homology"/>
<evidence type="ECO:0000256" key="2">
    <source>
        <dbReference type="ARBA" id="ARBA00022473"/>
    </source>
</evidence>
<keyword evidence="5 8" id="KW-0371">Homeobox</keyword>
<dbReference type="SUPFAM" id="SSF46689">
    <property type="entry name" value="Homeodomain-like"/>
    <property type="match status" value="1"/>
</dbReference>
<dbReference type="Proteomes" id="UP000314980">
    <property type="component" value="Unassembled WGS sequence"/>
</dbReference>
<evidence type="ECO:0000256" key="9">
    <source>
        <dbReference type="RuleBase" id="RU000682"/>
    </source>
</evidence>
<dbReference type="GO" id="GO:0000978">
    <property type="term" value="F:RNA polymerase II cis-regulatory region sequence-specific DNA binding"/>
    <property type="evidence" value="ECO:0007669"/>
    <property type="project" value="TreeGrafter"/>
</dbReference>
<keyword evidence="3" id="KW-0805">Transcription regulation</keyword>
<accession>A0A4W6BVN5</accession>
<comment type="subcellular location">
    <subcellularLocation>
        <location evidence="8 9">Nucleus</location>
    </subcellularLocation>
</comment>